<evidence type="ECO:0000256" key="1">
    <source>
        <dbReference type="SAM" id="MobiDB-lite"/>
    </source>
</evidence>
<name>A0A9D2XCG3_NOTFU</name>
<dbReference type="AlphaFoldDB" id="A0A9D2XCG3"/>
<gene>
    <name evidence="2" type="primary">cadm3</name>
    <name evidence="2" type="ORF">G4P62_008752</name>
</gene>
<evidence type="ECO:0000313" key="3">
    <source>
        <dbReference type="Proteomes" id="UP000822369"/>
    </source>
</evidence>
<dbReference type="EMBL" id="JAAVVJ010038634">
    <property type="protein sequence ID" value="KAF7198679.1"/>
    <property type="molecule type" value="Genomic_DNA"/>
</dbReference>
<reference evidence="2" key="1">
    <citation type="submission" date="2020-03" db="EMBL/GenBank/DDBJ databases">
        <title>Intra-Species Differences in Population Size shape Life History and Genome Evolution.</title>
        <authorList>
            <person name="Willemsen D."/>
            <person name="Cui R."/>
            <person name="Valenzano D.R."/>
        </authorList>
    </citation>
    <scope>NUCLEOTIDE SEQUENCE</scope>
    <source>
        <strain evidence="2">GRZ</strain>
        <tissue evidence="2">Whole</tissue>
    </source>
</reference>
<evidence type="ECO:0000313" key="2">
    <source>
        <dbReference type="EMBL" id="KAF7198679.1"/>
    </source>
</evidence>
<accession>A0A9D2XCG3</accession>
<sequence length="48" mass="5035">MSVFLSCATGTYLTHEAKGSDDAPDADTAIINAEGGHSGAEDKKEYFI</sequence>
<protein>
    <submittedName>
        <fullName evidence="2">Transcript variant X2</fullName>
    </submittedName>
</protein>
<comment type="caution">
    <text evidence="2">The sequence shown here is derived from an EMBL/GenBank/DDBJ whole genome shotgun (WGS) entry which is preliminary data.</text>
</comment>
<organism evidence="2 3">
    <name type="scientific">Nothobranchius furzeri</name>
    <name type="common">Turquoise killifish</name>
    <dbReference type="NCBI Taxonomy" id="105023"/>
    <lineage>
        <taxon>Eukaryota</taxon>
        <taxon>Metazoa</taxon>
        <taxon>Chordata</taxon>
        <taxon>Craniata</taxon>
        <taxon>Vertebrata</taxon>
        <taxon>Euteleostomi</taxon>
        <taxon>Actinopterygii</taxon>
        <taxon>Neopterygii</taxon>
        <taxon>Teleostei</taxon>
        <taxon>Neoteleostei</taxon>
        <taxon>Acanthomorphata</taxon>
        <taxon>Ovalentaria</taxon>
        <taxon>Atherinomorphae</taxon>
        <taxon>Cyprinodontiformes</taxon>
        <taxon>Nothobranchiidae</taxon>
        <taxon>Nothobranchius</taxon>
    </lineage>
</organism>
<feature type="region of interest" description="Disordered" evidence="1">
    <location>
        <begin position="17"/>
        <end position="48"/>
    </location>
</feature>
<feature type="compositionally biased region" description="Basic and acidic residues" evidence="1">
    <location>
        <begin position="39"/>
        <end position="48"/>
    </location>
</feature>
<proteinExistence type="predicted"/>
<dbReference type="Proteomes" id="UP000822369">
    <property type="component" value="Unassembled WGS sequence"/>
</dbReference>